<protein>
    <recommendedName>
        <fullName evidence="2">HD/PDEase domain-containing protein</fullName>
    </recommendedName>
</protein>
<dbReference type="Proteomes" id="UP000030693">
    <property type="component" value="Unassembled WGS sequence"/>
</dbReference>
<evidence type="ECO:0000256" key="1">
    <source>
        <dbReference type="SAM" id="MobiDB-lite"/>
    </source>
</evidence>
<dbReference type="eggNOG" id="KOG2681">
    <property type="taxonomic scope" value="Eukaryota"/>
</dbReference>
<proteinExistence type="predicted"/>
<dbReference type="PANTHER" id="PTHR11373">
    <property type="entry name" value="DEOXYNUCLEOSIDE TRIPHOSPHATE TRIPHOSPHOHYDROLASE"/>
    <property type="match status" value="1"/>
</dbReference>
<dbReference type="InterPro" id="IPR006674">
    <property type="entry name" value="HD_domain"/>
</dbReference>
<dbReference type="InterPro" id="IPR050135">
    <property type="entry name" value="dGTPase-like"/>
</dbReference>
<dbReference type="OrthoDB" id="9991235at2759"/>
<gene>
    <name evidence="3" type="ORF">H696_00980</name>
</gene>
<evidence type="ECO:0000313" key="4">
    <source>
        <dbReference type="Proteomes" id="UP000030693"/>
    </source>
</evidence>
<feature type="domain" description="HD/PDEase" evidence="2">
    <location>
        <begin position="75"/>
        <end position="229"/>
    </location>
</feature>
<dbReference type="SMART" id="SM00471">
    <property type="entry name" value="HDc"/>
    <property type="match status" value="1"/>
</dbReference>
<feature type="compositionally biased region" description="Polar residues" evidence="1">
    <location>
        <begin position="1"/>
        <end position="11"/>
    </location>
</feature>
<dbReference type="GO" id="GO:0008832">
    <property type="term" value="F:dGTPase activity"/>
    <property type="evidence" value="ECO:0007669"/>
    <property type="project" value="TreeGrafter"/>
</dbReference>
<dbReference type="AlphaFoldDB" id="A0A058ZGF5"/>
<dbReference type="GO" id="GO:0006203">
    <property type="term" value="P:dGTP catabolic process"/>
    <property type="evidence" value="ECO:0007669"/>
    <property type="project" value="TreeGrafter"/>
</dbReference>
<dbReference type="GeneID" id="20525705"/>
<dbReference type="GO" id="GO:0005634">
    <property type="term" value="C:nucleus"/>
    <property type="evidence" value="ECO:0007669"/>
    <property type="project" value="TreeGrafter"/>
</dbReference>
<dbReference type="RefSeq" id="XP_009493145.1">
    <property type="nucleotide sequence ID" value="XM_009494870.1"/>
</dbReference>
<dbReference type="Pfam" id="PF01966">
    <property type="entry name" value="HD"/>
    <property type="match status" value="1"/>
</dbReference>
<feature type="compositionally biased region" description="Low complexity" evidence="1">
    <location>
        <begin position="519"/>
        <end position="554"/>
    </location>
</feature>
<reference evidence="3" key="1">
    <citation type="submission" date="2013-04" db="EMBL/GenBank/DDBJ databases">
        <title>The Genome Sequence of Fonticula alba ATCC 38817.</title>
        <authorList>
            <consortium name="The Broad Institute Genomics Platform"/>
            <person name="Russ C."/>
            <person name="Cuomo C."/>
            <person name="Burger G."/>
            <person name="Gray M.W."/>
            <person name="Holland P.W.H."/>
            <person name="King N."/>
            <person name="Lang F.B.F."/>
            <person name="Roger A.J."/>
            <person name="Ruiz-Trillo I."/>
            <person name="Brown M."/>
            <person name="Walker B."/>
            <person name="Young S."/>
            <person name="Zeng Q."/>
            <person name="Gargeya S."/>
            <person name="Fitzgerald M."/>
            <person name="Haas B."/>
            <person name="Abouelleil A."/>
            <person name="Allen A.W."/>
            <person name="Alvarado L."/>
            <person name="Arachchi H.M."/>
            <person name="Berlin A.M."/>
            <person name="Chapman S.B."/>
            <person name="Gainer-Dewar J."/>
            <person name="Goldberg J."/>
            <person name="Griggs A."/>
            <person name="Gujja S."/>
            <person name="Hansen M."/>
            <person name="Howarth C."/>
            <person name="Imamovic A."/>
            <person name="Ireland A."/>
            <person name="Larimer J."/>
            <person name="McCowan C."/>
            <person name="Murphy C."/>
            <person name="Pearson M."/>
            <person name="Poon T.W."/>
            <person name="Priest M."/>
            <person name="Roberts A."/>
            <person name="Saif S."/>
            <person name="Shea T."/>
            <person name="Sisk P."/>
            <person name="Sykes S."/>
            <person name="Wortman J."/>
            <person name="Nusbaum C."/>
            <person name="Birren B."/>
        </authorList>
    </citation>
    <scope>NUCLEOTIDE SEQUENCE [LARGE SCALE GENOMIC DNA]</scope>
    <source>
        <strain evidence="3">ATCC 38817</strain>
    </source>
</reference>
<dbReference type="OMA" id="QVHGYIK"/>
<dbReference type="SUPFAM" id="SSF109604">
    <property type="entry name" value="HD-domain/PDEase-like"/>
    <property type="match status" value="1"/>
</dbReference>
<dbReference type="InterPro" id="IPR003607">
    <property type="entry name" value="HD/PDEase_dom"/>
</dbReference>
<evidence type="ECO:0000259" key="2">
    <source>
        <dbReference type="SMART" id="SM00471"/>
    </source>
</evidence>
<organism evidence="3">
    <name type="scientific">Fonticula alba</name>
    <name type="common">Slime mold</name>
    <dbReference type="NCBI Taxonomy" id="691883"/>
    <lineage>
        <taxon>Eukaryota</taxon>
        <taxon>Rotosphaerida</taxon>
        <taxon>Fonticulaceae</taxon>
        <taxon>Fonticula</taxon>
    </lineage>
</organism>
<dbReference type="Gene3D" id="1.10.3210.10">
    <property type="entry name" value="Hypothetical protein af1432"/>
    <property type="match status" value="1"/>
</dbReference>
<dbReference type="CDD" id="cd00077">
    <property type="entry name" value="HDc"/>
    <property type="match status" value="1"/>
</dbReference>
<dbReference type="PANTHER" id="PTHR11373:SF4">
    <property type="entry name" value="DEOXYNUCLEOSIDE TRIPHOSPHATE TRIPHOSPHOHYDROLASE SAMHD1"/>
    <property type="match status" value="1"/>
</dbReference>
<name>A0A058ZGF5_FONAL</name>
<dbReference type="EMBL" id="KB932201">
    <property type="protein sequence ID" value="KCV73444.1"/>
    <property type="molecule type" value="Genomic_DNA"/>
</dbReference>
<accession>A0A058ZGF5</accession>
<feature type="region of interest" description="Disordered" evidence="1">
    <location>
        <begin position="1"/>
        <end position="21"/>
    </location>
</feature>
<sequence length="563" mass="63643">MSFTDPSTPIRSLTGDDAASDGSDYNVNPYRSLNDNIHGQYRLPKKYFDIIDTEQFQRLRNLMQLGCAYYVFPSASHNRFEHSLGVGYLANTLLGRLQREQRLDFDNPRQATHLLNSVTIAGLCHDLGHGPFSHVFDGQFIPRARPGCSWTHEDASEMMLDDLVDKNYIDIDGENGFDVELIKELIQGQRSAKFQHIPRYIYQIVANESSGVDVDKFDYINRDCHNVGLKTSYDFGRLMDSARVVNDEITFPQKEVFNLYEMFHTRYSLFKRIYTHRVGTSIEYMVVDAMLLADQALGISSSIDRADTYLSMTDSVLDDIVRAASAPRCSANYVGAREAQCDGSKVSSPEELARSAARVGSPHAQQLAEARGIIRNIRQRNHYRFVGELFFSREIFNKLKKTPNIAGEIASFGSSNSLAADDVVVDFSAIHYGMRDQNPVERIKFYNRLDINKVAHIPQIQVSPLIPKVFEECRVRVFARRPDNFVHVQTALAKWVKHCYPQVAEEQLNFALMAPPDYTPSRSTGPRTPSSSERVHTSPSVRRSPASASSPPTSQMLFSEHNS</sequence>
<dbReference type="Gene3D" id="3.30.70.2760">
    <property type="match status" value="1"/>
</dbReference>
<feature type="region of interest" description="Disordered" evidence="1">
    <location>
        <begin position="515"/>
        <end position="563"/>
    </location>
</feature>
<evidence type="ECO:0000313" key="3">
    <source>
        <dbReference type="EMBL" id="KCV73444.1"/>
    </source>
</evidence>
<keyword evidence="4" id="KW-1185">Reference proteome</keyword>